<accession>A0AAW0UVC4</accession>
<proteinExistence type="predicted"/>
<evidence type="ECO:0000256" key="1">
    <source>
        <dbReference type="SAM" id="MobiDB-lite"/>
    </source>
</evidence>
<evidence type="ECO:0000313" key="2">
    <source>
        <dbReference type="EMBL" id="KAK8402257.1"/>
    </source>
</evidence>
<organism evidence="2 3">
    <name type="scientific">Scylla paramamosain</name>
    <name type="common">Mud crab</name>
    <dbReference type="NCBI Taxonomy" id="85552"/>
    <lineage>
        <taxon>Eukaryota</taxon>
        <taxon>Metazoa</taxon>
        <taxon>Ecdysozoa</taxon>
        <taxon>Arthropoda</taxon>
        <taxon>Crustacea</taxon>
        <taxon>Multicrustacea</taxon>
        <taxon>Malacostraca</taxon>
        <taxon>Eumalacostraca</taxon>
        <taxon>Eucarida</taxon>
        <taxon>Decapoda</taxon>
        <taxon>Pleocyemata</taxon>
        <taxon>Brachyura</taxon>
        <taxon>Eubrachyura</taxon>
        <taxon>Portunoidea</taxon>
        <taxon>Portunidae</taxon>
        <taxon>Portuninae</taxon>
        <taxon>Scylla</taxon>
    </lineage>
</organism>
<name>A0AAW0UVC4_SCYPA</name>
<reference evidence="2 3" key="1">
    <citation type="submission" date="2023-03" db="EMBL/GenBank/DDBJ databases">
        <title>High-quality genome of Scylla paramamosain provides insights in environmental adaptation.</title>
        <authorList>
            <person name="Zhang L."/>
        </authorList>
    </citation>
    <scope>NUCLEOTIDE SEQUENCE [LARGE SCALE GENOMIC DNA]</scope>
    <source>
        <strain evidence="2">LZ_2023a</strain>
        <tissue evidence="2">Muscle</tissue>
    </source>
</reference>
<feature type="region of interest" description="Disordered" evidence="1">
    <location>
        <begin position="88"/>
        <end position="108"/>
    </location>
</feature>
<gene>
    <name evidence="2" type="ORF">O3P69_000569</name>
</gene>
<dbReference type="EMBL" id="JARAKH010000007">
    <property type="protein sequence ID" value="KAK8402257.1"/>
    <property type="molecule type" value="Genomic_DNA"/>
</dbReference>
<dbReference type="AlphaFoldDB" id="A0AAW0UVC4"/>
<sequence length="108" mass="11913">MIFDQLRHLGASLDWDSWDMDAARDWPVCLSVHPHTLDLHVHPAGGRSGHLLLLWSLPLPRWAGRVRGGERPCLTLLLRNDLEDGSRHPLVGGSGGHAGTRLDGEAFL</sequence>
<keyword evidence="3" id="KW-1185">Reference proteome</keyword>
<dbReference type="Proteomes" id="UP001487740">
    <property type="component" value="Unassembled WGS sequence"/>
</dbReference>
<protein>
    <submittedName>
        <fullName evidence="2">Uncharacterized protein</fullName>
    </submittedName>
</protein>
<comment type="caution">
    <text evidence="2">The sequence shown here is derived from an EMBL/GenBank/DDBJ whole genome shotgun (WGS) entry which is preliminary data.</text>
</comment>
<evidence type="ECO:0000313" key="3">
    <source>
        <dbReference type="Proteomes" id="UP001487740"/>
    </source>
</evidence>